<evidence type="ECO:0000313" key="5">
    <source>
        <dbReference type="EMBL" id="RUL52135.1"/>
    </source>
</evidence>
<sequence>MPNTRIHFMDFLKVFLSCTVIVHHAGQPYGGSNGFWYVRDSGVDSDLGVFFGINAAFNMSLYFFLSAYFIPLAYKHKGNIGFLKDRLKRIGIPLLFGFIVIIPLIMYFYYNEFRGYPNLSLFEYYKNIYLGFGEKPLNWAGPSWPDLNFGHLWFIEHLLIYSLIYLLLMNLFKNIKLPKIAFVPTNKHIFIFVIIVSLFTFLIRTNYALDEWIGVLGFIQMEYAHFPQYLAFVILGIIAANSNWIHHIPKNVGKLWLYMGILLIILNVFGFVPHSRGGWDSSSLIYAIYETFLCTALSIGLIELFQRKLNRKSKWIEMLAKNTFCVYIIQTPVLIGIQYALISVPVSGYIKFVLASLLGIVFSHLISYFIIRKLPVISLLFSGTNHRRSQSLVVNFHKKSIN</sequence>
<dbReference type="RefSeq" id="WP_126658983.1">
    <property type="nucleotide sequence ID" value="NZ_RYYR01000011.1"/>
</dbReference>
<keyword evidence="3" id="KW-0812">Transmembrane</keyword>
<keyword evidence="5" id="KW-0808">Transferase</keyword>
<name>A0A432LCA6_9BACI</name>
<dbReference type="PANTHER" id="PTHR36927">
    <property type="entry name" value="BLR4337 PROTEIN"/>
    <property type="match status" value="1"/>
</dbReference>
<feature type="transmembrane region" description="Helical" evidence="3">
    <location>
        <begin position="189"/>
        <end position="209"/>
    </location>
</feature>
<feature type="domain" description="Acyltransferase 3" evidence="4">
    <location>
        <begin position="6"/>
        <end position="371"/>
    </location>
</feature>
<keyword evidence="3" id="KW-1133">Transmembrane helix</keyword>
<dbReference type="InterPro" id="IPR002656">
    <property type="entry name" value="Acyl_transf_3_dom"/>
</dbReference>
<evidence type="ECO:0000256" key="1">
    <source>
        <dbReference type="ARBA" id="ARBA00004370"/>
    </source>
</evidence>
<comment type="similarity">
    <text evidence="2">Belongs to the acyltransferase 3 family.</text>
</comment>
<accession>A0A432LCA6</accession>
<keyword evidence="3" id="KW-0472">Membrane</keyword>
<evidence type="ECO:0000256" key="3">
    <source>
        <dbReference type="SAM" id="Phobius"/>
    </source>
</evidence>
<dbReference type="InterPro" id="IPR050623">
    <property type="entry name" value="Glucan_succinyl_AcylTrfase"/>
</dbReference>
<dbReference type="GO" id="GO:0016747">
    <property type="term" value="F:acyltransferase activity, transferring groups other than amino-acyl groups"/>
    <property type="evidence" value="ECO:0007669"/>
    <property type="project" value="InterPro"/>
</dbReference>
<feature type="transmembrane region" description="Helical" evidence="3">
    <location>
        <begin position="348"/>
        <end position="371"/>
    </location>
</feature>
<evidence type="ECO:0000256" key="2">
    <source>
        <dbReference type="ARBA" id="ARBA00007400"/>
    </source>
</evidence>
<evidence type="ECO:0000313" key="6">
    <source>
        <dbReference type="Proteomes" id="UP000287910"/>
    </source>
</evidence>
<feature type="transmembrane region" description="Helical" evidence="3">
    <location>
        <begin position="324"/>
        <end position="342"/>
    </location>
</feature>
<dbReference type="PANTHER" id="PTHR36927:SF1">
    <property type="entry name" value="MDO-LIKE PROTEIN"/>
    <property type="match status" value="1"/>
</dbReference>
<evidence type="ECO:0000259" key="4">
    <source>
        <dbReference type="Pfam" id="PF01757"/>
    </source>
</evidence>
<comment type="caution">
    <text evidence="5">The sequence shown here is derived from an EMBL/GenBank/DDBJ whole genome shotgun (WGS) entry which is preliminary data.</text>
</comment>
<proteinExistence type="inferred from homology"/>
<feature type="transmembrane region" description="Helical" evidence="3">
    <location>
        <begin position="229"/>
        <end position="248"/>
    </location>
</feature>
<feature type="transmembrane region" description="Helical" evidence="3">
    <location>
        <begin position="255"/>
        <end position="272"/>
    </location>
</feature>
<dbReference type="Proteomes" id="UP000287910">
    <property type="component" value="Unassembled WGS sequence"/>
</dbReference>
<reference evidence="5 6" key="1">
    <citation type="submission" date="2018-12" db="EMBL/GenBank/DDBJ databases">
        <title>Lysinibacillus antri sp. nov., isolated from a cave soil.</title>
        <authorList>
            <person name="Narsing Rao M.P."/>
            <person name="Zhang H."/>
            <person name="Dong Z.-Y."/>
            <person name="Niu X.-K."/>
            <person name="Zhang K."/>
            <person name="Fang B.-Z."/>
            <person name="Kang Y.-Q."/>
            <person name="Xiao M."/>
            <person name="Li W.-J."/>
        </authorList>
    </citation>
    <scope>NUCLEOTIDE SEQUENCE [LARGE SCALE GENOMIC DNA]</scope>
    <source>
        <strain evidence="5 6">SYSU K30002</strain>
    </source>
</reference>
<feature type="transmembrane region" description="Helical" evidence="3">
    <location>
        <begin position="149"/>
        <end position="168"/>
    </location>
</feature>
<keyword evidence="6" id="KW-1185">Reference proteome</keyword>
<keyword evidence="5" id="KW-0012">Acyltransferase</keyword>
<feature type="transmembrane region" description="Helical" evidence="3">
    <location>
        <begin position="90"/>
        <end position="110"/>
    </location>
</feature>
<comment type="subcellular location">
    <subcellularLocation>
        <location evidence="1">Membrane</location>
    </subcellularLocation>
</comment>
<protein>
    <submittedName>
        <fullName evidence="5">Acyltransferase</fullName>
    </submittedName>
</protein>
<feature type="transmembrane region" description="Helical" evidence="3">
    <location>
        <begin position="284"/>
        <end position="304"/>
    </location>
</feature>
<gene>
    <name evidence="5" type="ORF">EK386_09785</name>
</gene>
<dbReference type="EMBL" id="RYYR01000011">
    <property type="protein sequence ID" value="RUL52135.1"/>
    <property type="molecule type" value="Genomic_DNA"/>
</dbReference>
<feature type="transmembrane region" description="Helical" evidence="3">
    <location>
        <begin position="49"/>
        <end position="70"/>
    </location>
</feature>
<organism evidence="5 6">
    <name type="scientific">Lysinibacillus antri</name>
    <dbReference type="NCBI Taxonomy" id="2498145"/>
    <lineage>
        <taxon>Bacteria</taxon>
        <taxon>Bacillati</taxon>
        <taxon>Bacillota</taxon>
        <taxon>Bacilli</taxon>
        <taxon>Bacillales</taxon>
        <taxon>Bacillaceae</taxon>
        <taxon>Lysinibacillus</taxon>
    </lineage>
</organism>
<dbReference type="Pfam" id="PF01757">
    <property type="entry name" value="Acyl_transf_3"/>
    <property type="match status" value="1"/>
</dbReference>
<dbReference type="AlphaFoldDB" id="A0A432LCA6"/>